<protein>
    <submittedName>
        <fullName evidence="1">Uncharacterized protein</fullName>
    </submittedName>
</protein>
<sequence>MNDGTVVAEILIGMDYFNAVMKVKNLLLVFHQSSSRLRQPSSVLSYQESYQTYQNSEIDNLCSRLVYSCSVLDSNKKDMDETYLWKLNTIGIEDMTTDEEINNQIVSDFYSSVQIENGEIFVRFPWKPNKNCLASNHNLA</sequence>
<reference evidence="1 2" key="1">
    <citation type="submission" date="2019-10" db="EMBL/GenBank/DDBJ databases">
        <title>Assembly and Annotation for the nematode Trichostrongylus colubriformis.</title>
        <authorList>
            <person name="Martin J."/>
        </authorList>
    </citation>
    <scope>NUCLEOTIDE SEQUENCE [LARGE SCALE GENOMIC DNA]</scope>
    <source>
        <strain evidence="1">G859</strain>
        <tissue evidence="1">Whole worm</tissue>
    </source>
</reference>
<name>A0AAN8FE09_TRICO</name>
<dbReference type="Proteomes" id="UP001331761">
    <property type="component" value="Unassembled WGS sequence"/>
</dbReference>
<comment type="caution">
    <text evidence="1">The sequence shown here is derived from an EMBL/GenBank/DDBJ whole genome shotgun (WGS) entry which is preliminary data.</text>
</comment>
<organism evidence="1 2">
    <name type="scientific">Trichostrongylus colubriformis</name>
    <name type="common">Black scour worm</name>
    <dbReference type="NCBI Taxonomy" id="6319"/>
    <lineage>
        <taxon>Eukaryota</taxon>
        <taxon>Metazoa</taxon>
        <taxon>Ecdysozoa</taxon>
        <taxon>Nematoda</taxon>
        <taxon>Chromadorea</taxon>
        <taxon>Rhabditida</taxon>
        <taxon>Rhabditina</taxon>
        <taxon>Rhabditomorpha</taxon>
        <taxon>Strongyloidea</taxon>
        <taxon>Trichostrongylidae</taxon>
        <taxon>Trichostrongylus</taxon>
    </lineage>
</organism>
<proteinExistence type="predicted"/>
<dbReference type="EMBL" id="WIXE01014221">
    <property type="protein sequence ID" value="KAK5974454.1"/>
    <property type="molecule type" value="Genomic_DNA"/>
</dbReference>
<dbReference type="AlphaFoldDB" id="A0AAN8FE09"/>
<accession>A0AAN8FE09</accession>
<gene>
    <name evidence="1" type="ORF">GCK32_013342</name>
</gene>
<keyword evidence="2" id="KW-1185">Reference proteome</keyword>
<evidence type="ECO:0000313" key="1">
    <source>
        <dbReference type="EMBL" id="KAK5974454.1"/>
    </source>
</evidence>
<evidence type="ECO:0000313" key="2">
    <source>
        <dbReference type="Proteomes" id="UP001331761"/>
    </source>
</evidence>